<keyword evidence="4" id="KW-0472">Membrane</keyword>
<sequence>MNAIALSYLLLAAQMGLYGILWSLTAWLVRSERLTGLLGAAYSLCWAGALALFAQRGTLPPWLSYTGADVLVLCGFTLLWGRAYCFDQGRFPLRRWSLVTLLGVLLLIWAGPAPERMGLRLLLLALFSGVSSFLMICYSARSLRQQVGTPLSWLICMLGLAAMLAWGERLLMAQSLPIPTQDFVYQSSHNIAALLVIWLITIALQLGQFFMVVLRNTRKLNELSVRDTLTQLLNRRGFEARWQELTTLPRALLLIDVDHFKQVNDRHGHDVGDRVLCHLAQIFRNHLGAQACLARVGGEEFAILLPGEDLANAHGRAEYLRSQIAATPLHSEQGPLHVTVSIGVAACQGGSLSDLLKQADLALYLAKRRGRNRVACQQELAVQMS</sequence>
<evidence type="ECO:0000256" key="3">
    <source>
        <dbReference type="ARBA" id="ARBA00034247"/>
    </source>
</evidence>
<feature type="transmembrane region" description="Helical" evidence="4">
    <location>
        <begin position="93"/>
        <end position="111"/>
    </location>
</feature>
<dbReference type="InterPro" id="IPR000160">
    <property type="entry name" value="GGDEF_dom"/>
</dbReference>
<dbReference type="NCBIfam" id="TIGR00254">
    <property type="entry name" value="GGDEF"/>
    <property type="match status" value="1"/>
</dbReference>
<organism evidence="6 7">
    <name type="scientific">Aeromonas molluscorum 848</name>
    <dbReference type="NCBI Taxonomy" id="1268236"/>
    <lineage>
        <taxon>Bacteria</taxon>
        <taxon>Pseudomonadati</taxon>
        <taxon>Pseudomonadota</taxon>
        <taxon>Gammaproteobacteria</taxon>
        <taxon>Aeromonadales</taxon>
        <taxon>Aeromonadaceae</taxon>
        <taxon>Aeromonas</taxon>
    </lineage>
</organism>
<keyword evidence="7" id="KW-1185">Reference proteome</keyword>
<feature type="transmembrane region" description="Helical" evidence="4">
    <location>
        <begin position="6"/>
        <end position="29"/>
    </location>
</feature>
<feature type="transmembrane region" description="Helical" evidence="4">
    <location>
        <begin position="62"/>
        <end position="81"/>
    </location>
</feature>
<dbReference type="InterPro" id="IPR043128">
    <property type="entry name" value="Rev_trsase/Diguanyl_cyclase"/>
</dbReference>
<dbReference type="PANTHER" id="PTHR45138:SF9">
    <property type="entry name" value="DIGUANYLATE CYCLASE DGCM-RELATED"/>
    <property type="match status" value="1"/>
</dbReference>
<gene>
    <name evidence="6" type="ORF">G113_08955</name>
</gene>
<proteinExistence type="predicted"/>
<comment type="cofactor">
    <cofactor evidence="1">
        <name>Mg(2+)</name>
        <dbReference type="ChEBI" id="CHEBI:18420"/>
    </cofactor>
</comment>
<accession>R1F6M6</accession>
<dbReference type="PANTHER" id="PTHR45138">
    <property type="entry name" value="REGULATORY COMPONENTS OF SENSORY TRANSDUCTION SYSTEM"/>
    <property type="match status" value="1"/>
</dbReference>
<dbReference type="EC" id="2.7.7.65" evidence="2"/>
<feature type="transmembrane region" description="Helical" evidence="4">
    <location>
        <begin position="151"/>
        <end position="171"/>
    </location>
</feature>
<dbReference type="PATRIC" id="fig|1268236.3.peg.1767"/>
<dbReference type="AlphaFoldDB" id="R1F6M6"/>
<evidence type="ECO:0000313" key="7">
    <source>
        <dbReference type="Proteomes" id="UP000013526"/>
    </source>
</evidence>
<dbReference type="SMART" id="SM00267">
    <property type="entry name" value="GGDEF"/>
    <property type="match status" value="1"/>
</dbReference>
<dbReference type="SUPFAM" id="SSF55073">
    <property type="entry name" value="Nucleotide cyclase"/>
    <property type="match status" value="1"/>
</dbReference>
<dbReference type="FunFam" id="3.30.70.270:FF:000001">
    <property type="entry name" value="Diguanylate cyclase domain protein"/>
    <property type="match status" value="1"/>
</dbReference>
<dbReference type="GO" id="GO:0005886">
    <property type="term" value="C:plasma membrane"/>
    <property type="evidence" value="ECO:0007669"/>
    <property type="project" value="TreeGrafter"/>
</dbReference>
<reference evidence="6 7" key="1">
    <citation type="journal article" date="2013" name="Genome Announc.">
        <title>Draft Genome Sequence of Aeromonas molluscorum Strain 848TT, Isolated from Bivalve Molluscs.</title>
        <authorList>
            <person name="Spataro N."/>
            <person name="Farfan M."/>
            <person name="Albarral V."/>
            <person name="Sanglas A."/>
            <person name="Loren J.G."/>
            <person name="Fuste M.C."/>
            <person name="Bosch E."/>
        </authorList>
    </citation>
    <scope>NUCLEOTIDE SEQUENCE [LARGE SCALE GENOMIC DNA]</scope>
    <source>
        <strain evidence="6 7">848</strain>
    </source>
</reference>
<comment type="caution">
    <text evidence="6">The sequence shown here is derived from an EMBL/GenBank/DDBJ whole genome shotgun (WGS) entry which is preliminary data.</text>
</comment>
<dbReference type="Pfam" id="PF00990">
    <property type="entry name" value="GGDEF"/>
    <property type="match status" value="1"/>
</dbReference>
<dbReference type="RefSeq" id="WP_005899038.1">
    <property type="nucleotide sequence ID" value="NZ_AQGQ01000045.1"/>
</dbReference>
<comment type="catalytic activity">
    <reaction evidence="3">
        <text>2 GTP = 3',3'-c-di-GMP + 2 diphosphate</text>
        <dbReference type="Rhea" id="RHEA:24898"/>
        <dbReference type="ChEBI" id="CHEBI:33019"/>
        <dbReference type="ChEBI" id="CHEBI:37565"/>
        <dbReference type="ChEBI" id="CHEBI:58805"/>
        <dbReference type="EC" id="2.7.7.65"/>
    </reaction>
</comment>
<dbReference type="PROSITE" id="PS50887">
    <property type="entry name" value="GGDEF"/>
    <property type="match status" value="1"/>
</dbReference>
<evidence type="ECO:0000256" key="4">
    <source>
        <dbReference type="SAM" id="Phobius"/>
    </source>
</evidence>
<feature type="domain" description="GGDEF" evidence="5">
    <location>
        <begin position="248"/>
        <end position="379"/>
    </location>
</feature>
<evidence type="ECO:0000259" key="5">
    <source>
        <dbReference type="PROSITE" id="PS50887"/>
    </source>
</evidence>
<dbReference type="Gene3D" id="3.30.70.270">
    <property type="match status" value="1"/>
</dbReference>
<evidence type="ECO:0000313" key="6">
    <source>
        <dbReference type="EMBL" id="EOD55458.1"/>
    </source>
</evidence>
<dbReference type="GO" id="GO:0043709">
    <property type="term" value="P:cell adhesion involved in single-species biofilm formation"/>
    <property type="evidence" value="ECO:0007669"/>
    <property type="project" value="TreeGrafter"/>
</dbReference>
<keyword evidence="4" id="KW-1133">Transmembrane helix</keyword>
<dbReference type="GO" id="GO:1902201">
    <property type="term" value="P:negative regulation of bacterial-type flagellum-dependent cell motility"/>
    <property type="evidence" value="ECO:0007669"/>
    <property type="project" value="TreeGrafter"/>
</dbReference>
<protein>
    <recommendedName>
        <fullName evidence="2">diguanylate cyclase</fullName>
        <ecNumber evidence="2">2.7.7.65</ecNumber>
    </recommendedName>
</protein>
<name>R1F6M6_9GAMM</name>
<dbReference type="GO" id="GO:0052621">
    <property type="term" value="F:diguanylate cyclase activity"/>
    <property type="evidence" value="ECO:0007669"/>
    <property type="project" value="UniProtKB-EC"/>
</dbReference>
<dbReference type="Proteomes" id="UP000013526">
    <property type="component" value="Unassembled WGS sequence"/>
</dbReference>
<dbReference type="InterPro" id="IPR029787">
    <property type="entry name" value="Nucleotide_cyclase"/>
</dbReference>
<dbReference type="EMBL" id="AQGQ01000045">
    <property type="protein sequence ID" value="EOD55458.1"/>
    <property type="molecule type" value="Genomic_DNA"/>
</dbReference>
<evidence type="ECO:0000256" key="1">
    <source>
        <dbReference type="ARBA" id="ARBA00001946"/>
    </source>
</evidence>
<dbReference type="CDD" id="cd01949">
    <property type="entry name" value="GGDEF"/>
    <property type="match status" value="1"/>
</dbReference>
<keyword evidence="4" id="KW-0812">Transmembrane</keyword>
<feature type="transmembrane region" description="Helical" evidence="4">
    <location>
        <begin position="117"/>
        <end position="139"/>
    </location>
</feature>
<evidence type="ECO:0000256" key="2">
    <source>
        <dbReference type="ARBA" id="ARBA00012528"/>
    </source>
</evidence>
<feature type="transmembrane region" description="Helical" evidence="4">
    <location>
        <begin position="36"/>
        <end position="56"/>
    </location>
</feature>
<dbReference type="InterPro" id="IPR050469">
    <property type="entry name" value="Diguanylate_Cyclase"/>
</dbReference>
<feature type="transmembrane region" description="Helical" evidence="4">
    <location>
        <begin position="191"/>
        <end position="214"/>
    </location>
</feature>
<dbReference type="OrthoDB" id="73375at2"/>